<reference evidence="1 2" key="1">
    <citation type="submission" date="2014-10" db="EMBL/GenBank/DDBJ databases">
        <title>Whole genome sequence of Francisella endociliophora strain FSC1006, isolated from a laboratory culture of the marine ciliate Euplotes raikovi.</title>
        <authorList>
            <person name="Granberg M."/>
            <person name="Backman S."/>
            <person name="Lundmark E."/>
            <person name="Nilsson E."/>
            <person name="Karlsson E."/>
            <person name="Thelaus J."/>
            <person name="Ohrman C."/>
            <person name="Larkeryd A."/>
            <person name="Stenberg P."/>
        </authorList>
    </citation>
    <scope>NUCLEOTIDE SEQUENCE [LARGE SCALE GENOMIC DNA]</scope>
    <source>
        <strain evidence="1 2">FSC1006</strain>
    </source>
</reference>
<dbReference type="InterPro" id="IPR001646">
    <property type="entry name" value="5peptide_repeat"/>
</dbReference>
<name>A0A097ERC7_9GAMM</name>
<organism evidence="1 2">
    <name type="scientific">Candidatus Francisella endociliophora</name>
    <dbReference type="NCBI Taxonomy" id="653937"/>
    <lineage>
        <taxon>Bacteria</taxon>
        <taxon>Pseudomonadati</taxon>
        <taxon>Pseudomonadota</taxon>
        <taxon>Gammaproteobacteria</taxon>
        <taxon>Thiotrichales</taxon>
        <taxon>Francisellaceae</taxon>
        <taxon>Francisella</taxon>
    </lineage>
</organism>
<dbReference type="OrthoDB" id="5645992at2"/>
<dbReference type="Proteomes" id="UP000029672">
    <property type="component" value="Chromosome"/>
</dbReference>
<dbReference type="HOGENOM" id="CLU_439260_0_0_6"/>
<gene>
    <name evidence="1" type="ORF">LO80_09205</name>
</gene>
<dbReference type="Gene3D" id="2.160.20.80">
    <property type="entry name" value="E3 ubiquitin-protein ligase SopA"/>
    <property type="match status" value="2"/>
</dbReference>
<evidence type="ECO:0008006" key="3">
    <source>
        <dbReference type="Google" id="ProtNLM"/>
    </source>
</evidence>
<dbReference type="Pfam" id="PF13599">
    <property type="entry name" value="Pentapeptide_4"/>
    <property type="match status" value="1"/>
</dbReference>
<evidence type="ECO:0000313" key="1">
    <source>
        <dbReference type="EMBL" id="AIT10131.1"/>
    </source>
</evidence>
<dbReference type="InterPro" id="IPR052949">
    <property type="entry name" value="PA_immunity-related"/>
</dbReference>
<dbReference type="Pfam" id="PF00805">
    <property type="entry name" value="Pentapeptide"/>
    <property type="match status" value="1"/>
</dbReference>
<keyword evidence="2" id="KW-1185">Reference proteome</keyword>
<dbReference type="eggNOG" id="COG1357">
    <property type="taxonomic scope" value="Bacteria"/>
</dbReference>
<dbReference type="EMBL" id="CP009574">
    <property type="protein sequence ID" value="AIT10131.1"/>
    <property type="molecule type" value="Genomic_DNA"/>
</dbReference>
<evidence type="ECO:0000313" key="2">
    <source>
        <dbReference type="Proteomes" id="UP000029672"/>
    </source>
</evidence>
<dbReference type="KEGG" id="frf:LO80_09205"/>
<accession>A0A097ERC7</accession>
<dbReference type="PANTHER" id="PTHR42999:SF1">
    <property type="entry name" value="PENTAPEPTIDE REPEAT-CONTAINING PROTEIN"/>
    <property type="match status" value="1"/>
</dbReference>
<dbReference type="PANTHER" id="PTHR42999">
    <property type="entry name" value="ANTIBIOTIC RESISTANCE PROTEIN MCBG"/>
    <property type="match status" value="1"/>
</dbReference>
<dbReference type="AlphaFoldDB" id="A0A097ERC7"/>
<protein>
    <recommendedName>
        <fullName evidence="3">Pentapeptide repeat-containing protein</fullName>
    </recommendedName>
</protein>
<dbReference type="RefSeq" id="WP_040010505.1">
    <property type="nucleotide sequence ID" value="NZ_CP009574.1"/>
</dbReference>
<dbReference type="STRING" id="1547445.LO80_09205"/>
<dbReference type="SUPFAM" id="SSF141571">
    <property type="entry name" value="Pentapeptide repeat-like"/>
    <property type="match status" value="2"/>
</dbReference>
<sequence>MSDDKKKKKRPLDDYVANTPTVQEIDHEGEYGPEPEWVGVPQDVDEVERWLDEPVVLHSINSLPYTKIWTKPAYDLIHDEIKNLNKNWQDRSVDSIEHSDTDFTGLDAQGSAIVANTFKEGTDFTNAKFNRAKLHGGKYKNCKFVNNNFASAGIGHLEFENCTFTNAEFGKTDIKKVEFKNCTFDKCSFFSTQFHTSDLYDCTFNECIFNTELWFKNTILNTKFSKSEFNKSQFSGVLIDSVTLVDSSLLKTTFFGTQIQNSDFTNNAWLKVGFANGNSIYKTTLYNENIQQCNFGDSEWKDSELQNSQTLSNDFSKVEMHDTDFTGVNGIGDNFATGLFSNCRFADCDLAQANCTGTDFIVGSSIQNCTLDKLIYAYARLPENFDEGQLKKTSQAQIRQLTDKDVKLGYPSTKAEINTPKATVASVSNGYRYFGTMSLSGDMTVTDTESPISNVTLEQKKVSIENSVSEEIQKWIHNDYGKAPKDQNHDNAAIVDVITSLDIKNKQISIGWKFGNYTFKPEIFFFDGKNYTITGSITKNNDDIAIDKRFISSSSLTIDISLTFMKNNQEAEKTSNNFLEGIATNLKFVISTTGTVVAMIPHPLARGVGLGLKIGSRLIPEG</sequence>
<proteinExistence type="predicted"/>